<evidence type="ECO:0000313" key="2">
    <source>
        <dbReference type="EMBL" id="AIA54840.1"/>
    </source>
</evidence>
<dbReference type="HOGENOM" id="CLU_054590_7_0_6"/>
<evidence type="ECO:0000313" key="3">
    <source>
        <dbReference type="Proteomes" id="UP000005522"/>
    </source>
</evidence>
<dbReference type="InterPro" id="IPR051049">
    <property type="entry name" value="Dienelactone_hydrolase-like"/>
</dbReference>
<accession>A0A059ZTB1</accession>
<gene>
    <name evidence="2" type="ORF">Acaty_c0966</name>
</gene>
<dbReference type="InterPro" id="IPR029058">
    <property type="entry name" value="AB_hydrolase_fold"/>
</dbReference>
<dbReference type="EMBL" id="CP005986">
    <property type="protein sequence ID" value="AIA54840.1"/>
    <property type="molecule type" value="Genomic_DNA"/>
</dbReference>
<protein>
    <submittedName>
        <fullName evidence="2">Twin-arginine translocation pathway signal</fullName>
        <ecNumber evidence="2">3.1.1.45</ecNumber>
    </submittedName>
</protein>
<dbReference type="InterPro" id="IPR002925">
    <property type="entry name" value="Dienelactn_hydro"/>
</dbReference>
<evidence type="ECO:0000259" key="1">
    <source>
        <dbReference type="Pfam" id="PF01738"/>
    </source>
</evidence>
<dbReference type="PANTHER" id="PTHR46623:SF6">
    <property type="entry name" value="ALPHA_BETA-HYDROLASES SUPERFAMILY PROTEIN"/>
    <property type="match status" value="1"/>
</dbReference>
<keyword evidence="2" id="KW-0378">Hydrolase</keyword>
<dbReference type="Pfam" id="PF01738">
    <property type="entry name" value="DLH"/>
    <property type="match status" value="1"/>
</dbReference>
<dbReference type="GeneID" id="92930993"/>
<proteinExistence type="predicted"/>
<feature type="domain" description="Dienelactone hydrolase" evidence="1">
    <location>
        <begin position="16"/>
        <end position="235"/>
    </location>
</feature>
<dbReference type="EC" id="3.1.1.45" evidence="2"/>
<dbReference type="Proteomes" id="UP000005522">
    <property type="component" value="Chromosome"/>
</dbReference>
<dbReference type="AlphaFoldDB" id="A0A059ZTB1"/>
<sequence>MSAIQSEWLELNPSLRAWYARPTNPGPHPAVLVFIEAFGVNEHFRELAERLAKAGYCAIVPDIYHGKVYEYTDFDGAIGHLRTLKDDQVMAEAQTTVASVLQRPEVRGPKVGVLGFCMGGRYAFLANAQLAERVAATVAFYGGGIAPDKDPAGRPPLLGHVNQMQAPLLLLYGAEDSSITPEEHGRIAAALSTAKKRYTLTVFPEAPHGFFSDRRDSYRAGPAQEGWEMTLAHLGRGLGVQA</sequence>
<dbReference type="GO" id="GO:0008806">
    <property type="term" value="F:carboxymethylenebutenolidase activity"/>
    <property type="evidence" value="ECO:0007669"/>
    <property type="project" value="UniProtKB-EC"/>
</dbReference>
<dbReference type="Gene3D" id="3.40.50.1820">
    <property type="entry name" value="alpha/beta hydrolase"/>
    <property type="match status" value="1"/>
</dbReference>
<dbReference type="PANTHER" id="PTHR46623">
    <property type="entry name" value="CARBOXYMETHYLENEBUTENOLIDASE-RELATED"/>
    <property type="match status" value="1"/>
</dbReference>
<reference evidence="2 3" key="1">
    <citation type="journal article" date="2009" name="J. Bacteriol.">
        <title>Draft genome sequence of the extremely acidophilic bacterium Acidithiobacillus caldus ATCC 51756 reveals metabolic versatility in the genus Acidithiobacillus.</title>
        <authorList>
            <person name="Valdes J."/>
            <person name="Quatrini R."/>
            <person name="Hallberg K."/>
            <person name="Dopson M."/>
            <person name="Valenzuela P.D."/>
            <person name="Holmes D.S."/>
        </authorList>
    </citation>
    <scope>NUCLEOTIDE SEQUENCE [LARGE SCALE GENOMIC DNA]</scope>
    <source>
        <strain evidence="3">ATCC 51756 / DSM 8584 / KU</strain>
    </source>
</reference>
<dbReference type="eggNOG" id="COG0412">
    <property type="taxonomic scope" value="Bacteria"/>
</dbReference>
<dbReference type="SUPFAM" id="SSF53474">
    <property type="entry name" value="alpha/beta-Hydrolases"/>
    <property type="match status" value="1"/>
</dbReference>
<organism evidence="2 3">
    <name type="scientific">Acidithiobacillus caldus (strain ATCC 51756 / DSM 8584 / KU)</name>
    <dbReference type="NCBI Taxonomy" id="637389"/>
    <lineage>
        <taxon>Bacteria</taxon>
        <taxon>Pseudomonadati</taxon>
        <taxon>Pseudomonadota</taxon>
        <taxon>Acidithiobacillia</taxon>
        <taxon>Acidithiobacillales</taxon>
        <taxon>Acidithiobacillaceae</taxon>
        <taxon>Acidithiobacillus</taxon>
    </lineage>
</organism>
<dbReference type="RefSeq" id="WP_004871394.1">
    <property type="nucleotide sequence ID" value="NZ_CP005986.1"/>
</dbReference>
<name>A0A059ZTB1_ACICK</name>
<dbReference type="KEGG" id="acz:Acaty_c0966"/>